<dbReference type="GO" id="GO:0052717">
    <property type="term" value="F:tRNA-specific adenosine-34 deaminase activity"/>
    <property type="evidence" value="ECO:0007669"/>
    <property type="project" value="UniProtKB-EC"/>
</dbReference>
<keyword evidence="9" id="KW-0862">Zinc</keyword>
<dbReference type="PROSITE" id="PS51747">
    <property type="entry name" value="CYT_DCMP_DEAMINASES_2"/>
    <property type="match status" value="1"/>
</dbReference>
<dbReference type="InterPro" id="IPR028883">
    <property type="entry name" value="tRNA_aden_deaminase"/>
</dbReference>
<comment type="subunit">
    <text evidence="3">Homodimer.</text>
</comment>
<evidence type="ECO:0000256" key="1">
    <source>
        <dbReference type="ARBA" id="ARBA00001947"/>
    </source>
</evidence>
<dbReference type="GO" id="GO:0008270">
    <property type="term" value="F:zinc ion binding"/>
    <property type="evidence" value="ECO:0007669"/>
    <property type="project" value="InterPro"/>
</dbReference>
<dbReference type="InterPro" id="IPR016193">
    <property type="entry name" value="Cytidine_deaminase-like"/>
</dbReference>
<dbReference type="HAMAP" id="MF_00972">
    <property type="entry name" value="tRNA_aden_deaminase"/>
    <property type="match status" value="1"/>
</dbReference>
<keyword evidence="8" id="KW-0378">Hydrolase</keyword>
<dbReference type="PANTHER" id="PTHR11079:SF202">
    <property type="entry name" value="TRNA-SPECIFIC ADENOSINE DEAMINASE"/>
    <property type="match status" value="1"/>
</dbReference>
<keyword evidence="7" id="KW-0479">Metal-binding</keyword>
<evidence type="ECO:0000256" key="5">
    <source>
        <dbReference type="ARBA" id="ARBA00019216"/>
    </source>
</evidence>
<evidence type="ECO:0000259" key="11">
    <source>
        <dbReference type="PROSITE" id="PS51747"/>
    </source>
</evidence>
<dbReference type="PANTHER" id="PTHR11079">
    <property type="entry name" value="CYTOSINE DEAMINASE FAMILY MEMBER"/>
    <property type="match status" value="1"/>
</dbReference>
<protein>
    <recommendedName>
        <fullName evidence="5">tRNA-specific adenosine deaminase 2</fullName>
        <ecNumber evidence="4">3.5.4.33</ecNumber>
    </recommendedName>
</protein>
<evidence type="ECO:0000256" key="8">
    <source>
        <dbReference type="ARBA" id="ARBA00022801"/>
    </source>
</evidence>
<dbReference type="InterPro" id="IPR016192">
    <property type="entry name" value="APOBEC/CMP_deaminase_Zn-bd"/>
</dbReference>
<name>A0A382DHJ1_9ZZZZ</name>
<dbReference type="GO" id="GO:0002100">
    <property type="term" value="P:tRNA wobble adenosine to inosine editing"/>
    <property type="evidence" value="ECO:0007669"/>
    <property type="project" value="InterPro"/>
</dbReference>
<dbReference type="InterPro" id="IPR002125">
    <property type="entry name" value="CMP_dCMP_dom"/>
</dbReference>
<evidence type="ECO:0000256" key="10">
    <source>
        <dbReference type="ARBA" id="ARBA00048045"/>
    </source>
</evidence>
<dbReference type="EC" id="3.5.4.33" evidence="4"/>
<dbReference type="FunFam" id="3.40.140.10:FF:000005">
    <property type="entry name" value="tRNA-specific adenosine deaminase"/>
    <property type="match status" value="1"/>
</dbReference>
<comment type="catalytic activity">
    <reaction evidence="10">
        <text>adenosine(34) in tRNA + H2O + H(+) = inosine(34) in tRNA + NH4(+)</text>
        <dbReference type="Rhea" id="RHEA:43168"/>
        <dbReference type="Rhea" id="RHEA-COMP:10373"/>
        <dbReference type="Rhea" id="RHEA-COMP:10374"/>
        <dbReference type="ChEBI" id="CHEBI:15377"/>
        <dbReference type="ChEBI" id="CHEBI:15378"/>
        <dbReference type="ChEBI" id="CHEBI:28938"/>
        <dbReference type="ChEBI" id="CHEBI:74411"/>
        <dbReference type="ChEBI" id="CHEBI:82852"/>
        <dbReference type="EC" id="3.5.4.33"/>
    </reaction>
</comment>
<accession>A0A382DHJ1</accession>
<dbReference type="EMBL" id="UINC01039107">
    <property type="protein sequence ID" value="SVB37097.1"/>
    <property type="molecule type" value="Genomic_DNA"/>
</dbReference>
<dbReference type="CDD" id="cd01285">
    <property type="entry name" value="nucleoside_deaminase"/>
    <property type="match status" value="1"/>
</dbReference>
<dbReference type="NCBIfam" id="NF008113">
    <property type="entry name" value="PRK10860.1"/>
    <property type="match status" value="1"/>
</dbReference>
<dbReference type="AlphaFoldDB" id="A0A382DHJ1"/>
<proteinExistence type="inferred from homology"/>
<keyword evidence="6" id="KW-0819">tRNA processing</keyword>
<evidence type="ECO:0000313" key="12">
    <source>
        <dbReference type="EMBL" id="SVB37097.1"/>
    </source>
</evidence>
<dbReference type="Gene3D" id="3.40.140.10">
    <property type="entry name" value="Cytidine Deaminase, domain 2"/>
    <property type="match status" value="1"/>
</dbReference>
<comment type="similarity">
    <text evidence="2">Belongs to the cytidine and deoxycytidylate deaminase family. ADAT2 subfamily.</text>
</comment>
<organism evidence="12">
    <name type="scientific">marine metagenome</name>
    <dbReference type="NCBI Taxonomy" id="408172"/>
    <lineage>
        <taxon>unclassified sequences</taxon>
        <taxon>metagenomes</taxon>
        <taxon>ecological metagenomes</taxon>
    </lineage>
</organism>
<dbReference type="SUPFAM" id="SSF53927">
    <property type="entry name" value="Cytidine deaminase-like"/>
    <property type="match status" value="1"/>
</dbReference>
<evidence type="ECO:0000256" key="2">
    <source>
        <dbReference type="ARBA" id="ARBA00010669"/>
    </source>
</evidence>
<evidence type="ECO:0000256" key="7">
    <source>
        <dbReference type="ARBA" id="ARBA00022723"/>
    </source>
</evidence>
<feature type="domain" description="CMP/dCMP-type deaminase" evidence="11">
    <location>
        <begin position="14"/>
        <end position="133"/>
    </location>
</feature>
<evidence type="ECO:0000256" key="4">
    <source>
        <dbReference type="ARBA" id="ARBA00012740"/>
    </source>
</evidence>
<gene>
    <name evidence="12" type="ORF">METZ01_LOCUS189951</name>
</gene>
<comment type="cofactor">
    <cofactor evidence="1">
        <name>Zn(2+)</name>
        <dbReference type="ChEBI" id="CHEBI:29105"/>
    </cofactor>
</comment>
<dbReference type="PROSITE" id="PS00903">
    <property type="entry name" value="CYT_DCMP_DEAMINASES_1"/>
    <property type="match status" value="1"/>
</dbReference>
<sequence length="166" mass="18648">MSIEPVQLFRDKGQGHEYYMKMALKEAVKAYKKDEVPVGAIIIHQDTIIGRGYNQCESLCDPTAHAEMIAITAATNTIENWRLNECMLYVTKEPCAMCAGAIINSRLNMVVFGCYDEQEGCCGSLYQICGDPRFKTQVTVKGGVLEEECLGVIQEFFHNNRHKKNS</sequence>
<evidence type="ECO:0000256" key="6">
    <source>
        <dbReference type="ARBA" id="ARBA00022694"/>
    </source>
</evidence>
<reference evidence="12" key="1">
    <citation type="submission" date="2018-05" db="EMBL/GenBank/DDBJ databases">
        <authorList>
            <person name="Lanie J.A."/>
            <person name="Ng W.-L."/>
            <person name="Kazmierczak K.M."/>
            <person name="Andrzejewski T.M."/>
            <person name="Davidsen T.M."/>
            <person name="Wayne K.J."/>
            <person name="Tettelin H."/>
            <person name="Glass J.I."/>
            <person name="Rusch D."/>
            <person name="Podicherti R."/>
            <person name="Tsui H.-C.T."/>
            <person name="Winkler M.E."/>
        </authorList>
    </citation>
    <scope>NUCLEOTIDE SEQUENCE</scope>
</reference>
<evidence type="ECO:0000256" key="9">
    <source>
        <dbReference type="ARBA" id="ARBA00022833"/>
    </source>
</evidence>
<evidence type="ECO:0000256" key="3">
    <source>
        <dbReference type="ARBA" id="ARBA00011738"/>
    </source>
</evidence>
<dbReference type="Pfam" id="PF00383">
    <property type="entry name" value="dCMP_cyt_deam_1"/>
    <property type="match status" value="1"/>
</dbReference>